<accession>R1CP50</accession>
<dbReference type="RefSeq" id="WP_006313242.1">
    <property type="nucleotide sequence ID" value="NZ_ARZA01000168.1"/>
</dbReference>
<dbReference type="Proteomes" id="UP000013378">
    <property type="component" value="Unassembled WGS sequence"/>
</dbReference>
<name>R1CP50_9FIRM</name>
<dbReference type="AlphaFoldDB" id="R1CP50"/>
<sequence>MIINIRYYVLTITSIFLALGIGIIIGFMFDAQEIMVSQKQDIVNQLEEKFEYLKDENNTLKSNLKQERIKNKKYEKISEDLLPLMAKGKLDKMSYAVIDNNNIYKNSEISNLLELSGANIKSITLIEKRTLDNLVNFIYKSSDTHVDVSSSFAKLLVNTLKDMNYNNEFFSYLLTNNIIHIKEENTKPLDFIILTENVNLQSKHKINSFNESIIDYCSKLKLPIIYVKKDSTENINIDIYKNGKIDTINNISSYIGKITLLSFLYEESLKQLN</sequence>
<proteinExistence type="predicted"/>
<dbReference type="OrthoDB" id="2382049at2"/>
<dbReference type="Pfam" id="PF11382">
    <property type="entry name" value="MctB"/>
    <property type="match status" value="1"/>
</dbReference>
<dbReference type="eggNOG" id="ENOG502Z9M5">
    <property type="taxonomic scope" value="Bacteria"/>
</dbReference>
<comment type="caution">
    <text evidence="3">The sequence shown here is derived from an EMBL/GenBank/DDBJ whole genome shotgun (WGS) entry which is preliminary data.</text>
</comment>
<dbReference type="EMBL" id="ARZA01000168">
    <property type="protein sequence ID" value="EOD00466.1"/>
    <property type="molecule type" value="Genomic_DNA"/>
</dbReference>
<keyword evidence="2" id="KW-0812">Transmembrane</keyword>
<keyword evidence="1" id="KW-0175">Coiled coil</keyword>
<dbReference type="GO" id="GO:0055070">
    <property type="term" value="P:copper ion homeostasis"/>
    <property type="evidence" value="ECO:0007669"/>
    <property type="project" value="InterPro"/>
</dbReference>
<evidence type="ECO:0000256" key="1">
    <source>
        <dbReference type="SAM" id="Coils"/>
    </source>
</evidence>
<dbReference type="STRING" id="1304284.L21TH_1486"/>
<keyword evidence="2" id="KW-0472">Membrane</keyword>
<keyword evidence="2" id="KW-1133">Transmembrane helix</keyword>
<dbReference type="GO" id="GO:0016020">
    <property type="term" value="C:membrane"/>
    <property type="evidence" value="ECO:0007669"/>
    <property type="project" value="InterPro"/>
</dbReference>
<dbReference type="InterPro" id="IPR021522">
    <property type="entry name" value="MctB"/>
</dbReference>
<evidence type="ECO:0008006" key="5">
    <source>
        <dbReference type="Google" id="ProtNLM"/>
    </source>
</evidence>
<keyword evidence="4" id="KW-1185">Reference proteome</keyword>
<evidence type="ECO:0000313" key="3">
    <source>
        <dbReference type="EMBL" id="EOD00466.1"/>
    </source>
</evidence>
<feature type="transmembrane region" description="Helical" evidence="2">
    <location>
        <begin position="7"/>
        <end position="29"/>
    </location>
</feature>
<evidence type="ECO:0000256" key="2">
    <source>
        <dbReference type="SAM" id="Phobius"/>
    </source>
</evidence>
<evidence type="ECO:0000313" key="4">
    <source>
        <dbReference type="Proteomes" id="UP000013378"/>
    </source>
</evidence>
<gene>
    <name evidence="3" type="ORF">L21TH_1486</name>
</gene>
<organism evidence="3 4">
    <name type="scientific">Caldisalinibacter kiritimatiensis</name>
    <dbReference type="NCBI Taxonomy" id="1304284"/>
    <lineage>
        <taxon>Bacteria</taxon>
        <taxon>Bacillati</taxon>
        <taxon>Bacillota</taxon>
        <taxon>Tissierellia</taxon>
        <taxon>Tissierellales</taxon>
        <taxon>Thermohalobacteraceae</taxon>
        <taxon>Caldisalinibacter</taxon>
    </lineage>
</organism>
<feature type="coiled-coil region" evidence="1">
    <location>
        <begin position="36"/>
        <end position="77"/>
    </location>
</feature>
<reference evidence="3 4" key="1">
    <citation type="journal article" date="2015" name="Geomicrobiol. J.">
        <title>Caldisalinibacter kiritimatiensis gen. nov., sp. nov., a moderately thermohalophilic thiosulfate-reducing bacterium from a hypersaline microbial mat.</title>
        <authorList>
            <person name="Ben Hania W."/>
            <person name="Joseph M."/>
            <person name="Fiebig A."/>
            <person name="Bunk B."/>
            <person name="Klenk H.-P."/>
            <person name="Fardeau M.-L."/>
            <person name="Spring S."/>
        </authorList>
    </citation>
    <scope>NUCLEOTIDE SEQUENCE [LARGE SCALE GENOMIC DNA]</scope>
    <source>
        <strain evidence="3 4">L21-TH-D2</strain>
    </source>
</reference>
<protein>
    <recommendedName>
        <fullName evidence="5">Copper transporter</fullName>
    </recommendedName>
</protein>